<evidence type="ECO:0000313" key="3">
    <source>
        <dbReference type="Proteomes" id="UP000823914"/>
    </source>
</evidence>
<dbReference type="EMBL" id="JAHLFV010000188">
    <property type="protein sequence ID" value="MBU3850502.1"/>
    <property type="molecule type" value="Genomic_DNA"/>
</dbReference>
<organism evidence="2 3">
    <name type="scientific">Candidatus Treponema excrementipullorum</name>
    <dbReference type="NCBI Taxonomy" id="2838768"/>
    <lineage>
        <taxon>Bacteria</taxon>
        <taxon>Pseudomonadati</taxon>
        <taxon>Spirochaetota</taxon>
        <taxon>Spirochaetia</taxon>
        <taxon>Spirochaetales</taxon>
        <taxon>Treponemataceae</taxon>
        <taxon>Treponema</taxon>
    </lineage>
</organism>
<dbReference type="Gene3D" id="3.40.50.1820">
    <property type="entry name" value="alpha/beta hydrolase"/>
    <property type="match status" value="1"/>
</dbReference>
<proteinExistence type="predicted"/>
<dbReference type="Proteomes" id="UP000823914">
    <property type="component" value="Unassembled WGS sequence"/>
</dbReference>
<dbReference type="Pfam" id="PF12146">
    <property type="entry name" value="Hydrolase_4"/>
    <property type="match status" value="1"/>
</dbReference>
<dbReference type="AlphaFoldDB" id="A0A9E2NZC9"/>
<comment type="caution">
    <text evidence="2">The sequence shown here is derived from an EMBL/GenBank/DDBJ whole genome shotgun (WGS) entry which is preliminary data.</text>
</comment>
<accession>A0A9E2NZC9</accession>
<dbReference type="PANTHER" id="PTHR11614">
    <property type="entry name" value="PHOSPHOLIPASE-RELATED"/>
    <property type="match status" value="1"/>
</dbReference>
<evidence type="ECO:0000259" key="1">
    <source>
        <dbReference type="Pfam" id="PF12146"/>
    </source>
</evidence>
<dbReference type="InterPro" id="IPR022742">
    <property type="entry name" value="Hydrolase_4"/>
</dbReference>
<gene>
    <name evidence="2" type="ORF">IAA16_08055</name>
</gene>
<name>A0A9E2NZC9_9SPIR</name>
<protein>
    <submittedName>
        <fullName evidence="2">Lysophospholipase</fullName>
    </submittedName>
</protein>
<dbReference type="InterPro" id="IPR051044">
    <property type="entry name" value="MAG_DAG_Lipase"/>
</dbReference>
<reference evidence="2" key="1">
    <citation type="journal article" date="2021" name="PeerJ">
        <title>Extensive microbial diversity within the chicken gut microbiome revealed by metagenomics and culture.</title>
        <authorList>
            <person name="Gilroy R."/>
            <person name="Ravi A."/>
            <person name="Getino M."/>
            <person name="Pursley I."/>
            <person name="Horton D.L."/>
            <person name="Alikhan N.F."/>
            <person name="Baker D."/>
            <person name="Gharbi K."/>
            <person name="Hall N."/>
            <person name="Watson M."/>
            <person name="Adriaenssens E.M."/>
            <person name="Foster-Nyarko E."/>
            <person name="Jarju S."/>
            <person name="Secka A."/>
            <person name="Antonio M."/>
            <person name="Oren A."/>
            <person name="Chaudhuri R.R."/>
            <person name="La Ragione R."/>
            <person name="Hildebrand F."/>
            <person name="Pallen M.J."/>
        </authorList>
    </citation>
    <scope>NUCLEOTIDE SEQUENCE</scope>
    <source>
        <strain evidence="2">Gambia15-2214</strain>
    </source>
</reference>
<dbReference type="SUPFAM" id="SSF53474">
    <property type="entry name" value="alpha/beta-Hydrolases"/>
    <property type="match status" value="1"/>
</dbReference>
<dbReference type="InterPro" id="IPR029058">
    <property type="entry name" value="AB_hydrolase_fold"/>
</dbReference>
<feature type="domain" description="Serine aminopeptidase S33" evidence="1">
    <location>
        <begin position="28"/>
        <end position="291"/>
    </location>
</feature>
<reference evidence="2" key="2">
    <citation type="submission" date="2021-04" db="EMBL/GenBank/DDBJ databases">
        <authorList>
            <person name="Gilroy R."/>
        </authorList>
    </citation>
    <scope>NUCLEOTIDE SEQUENCE</scope>
    <source>
        <strain evidence="2">Gambia15-2214</strain>
    </source>
</reference>
<sequence>MKREEFTIRSHVDDLEISVITMVPDTGIRGIVQFSHGMAEHKERYLDIMTYLTAAGYVTVIHDHRGHGRSVKSSEDFGFFYDDTGKAIVEDLNQITLGVKNMYSGVPVILFGHSMGSLVVRNYLKKYEADIDKLIVCGSPSRNPLVLAGLILSAIIGKIRGDHFRSGLLYKLSIGGYEKVSKERTGTANGWLCYNEETVEAYEKDELCGFPFTVNGYKNLFNLLKNAYSPAGWNVHKPDLPILFIAGKYDPVIVSEKAWNEAQAFLKKRGYNNIKGILYDDMSHEILNEKQNKIVYADMLKWIME</sequence>
<evidence type="ECO:0000313" key="2">
    <source>
        <dbReference type="EMBL" id="MBU3850502.1"/>
    </source>
</evidence>